<dbReference type="AlphaFoldDB" id="A0AAV6RFL5"/>
<comment type="caution">
    <text evidence="1">The sequence shown here is derived from an EMBL/GenBank/DDBJ whole genome shotgun (WGS) entry which is preliminary data.</text>
</comment>
<accession>A0AAV6RFL5</accession>
<gene>
    <name evidence="1" type="ORF">JOB18_047812</name>
</gene>
<proteinExistence type="predicted"/>
<evidence type="ECO:0000313" key="2">
    <source>
        <dbReference type="Proteomes" id="UP000693946"/>
    </source>
</evidence>
<name>A0AAV6RFL5_SOLSE</name>
<dbReference type="Proteomes" id="UP000693946">
    <property type="component" value="Linkage Group LG2"/>
</dbReference>
<organism evidence="1 2">
    <name type="scientific">Solea senegalensis</name>
    <name type="common">Senegalese sole</name>
    <dbReference type="NCBI Taxonomy" id="28829"/>
    <lineage>
        <taxon>Eukaryota</taxon>
        <taxon>Metazoa</taxon>
        <taxon>Chordata</taxon>
        <taxon>Craniata</taxon>
        <taxon>Vertebrata</taxon>
        <taxon>Euteleostomi</taxon>
        <taxon>Actinopterygii</taxon>
        <taxon>Neopterygii</taxon>
        <taxon>Teleostei</taxon>
        <taxon>Neoteleostei</taxon>
        <taxon>Acanthomorphata</taxon>
        <taxon>Carangaria</taxon>
        <taxon>Pleuronectiformes</taxon>
        <taxon>Pleuronectoidei</taxon>
        <taxon>Soleidae</taxon>
        <taxon>Solea</taxon>
    </lineage>
</organism>
<evidence type="ECO:0000313" key="1">
    <source>
        <dbReference type="EMBL" id="KAG7503950.1"/>
    </source>
</evidence>
<dbReference type="EMBL" id="JAGKHQ010000012">
    <property type="protein sequence ID" value="KAG7503950.1"/>
    <property type="molecule type" value="Genomic_DNA"/>
</dbReference>
<keyword evidence="2" id="KW-1185">Reference proteome</keyword>
<protein>
    <submittedName>
        <fullName evidence="1">Uncharacterized protein</fullName>
    </submittedName>
</protein>
<sequence>MACCCPVVQCELVLAPVYRDPIKMQNSEASESNKWLQQWQPNLYKLWKEPAENPLGHKESDPSATQIPGKLAAPVFFGCPLIALLWLDAAKKVLKPASSERSTRLC</sequence>
<reference evidence="1 2" key="1">
    <citation type="journal article" date="2021" name="Sci. Rep.">
        <title>Chromosome anchoring in Senegalese sole (Solea senegalensis) reveals sex-associated markers and genome rearrangements in flatfish.</title>
        <authorList>
            <person name="Guerrero-Cozar I."/>
            <person name="Gomez-Garrido J."/>
            <person name="Berbel C."/>
            <person name="Martinez-Blanch J.F."/>
            <person name="Alioto T."/>
            <person name="Claros M.G."/>
            <person name="Gagnaire P.A."/>
            <person name="Manchado M."/>
        </authorList>
    </citation>
    <scope>NUCLEOTIDE SEQUENCE [LARGE SCALE GENOMIC DNA]</scope>
    <source>
        <strain evidence="1">Sse05_10M</strain>
    </source>
</reference>